<organism evidence="1 2">
    <name type="scientific">Acetobacter orientalis</name>
    <dbReference type="NCBI Taxonomy" id="146474"/>
    <lineage>
        <taxon>Bacteria</taxon>
        <taxon>Pseudomonadati</taxon>
        <taxon>Pseudomonadota</taxon>
        <taxon>Alphaproteobacteria</taxon>
        <taxon>Acetobacterales</taxon>
        <taxon>Acetobacteraceae</taxon>
        <taxon>Acetobacter</taxon>
    </lineage>
</organism>
<evidence type="ECO:0000313" key="2">
    <source>
        <dbReference type="Proteomes" id="UP000194999"/>
    </source>
</evidence>
<protein>
    <submittedName>
        <fullName evidence="1">Uncharacterized protein</fullName>
    </submittedName>
</protein>
<name>A0A252B4T2_9PROT</name>
<dbReference type="EMBL" id="JOOY01000072">
    <property type="protein sequence ID" value="OUI99372.1"/>
    <property type="molecule type" value="Genomic_DNA"/>
</dbReference>
<reference evidence="1 2" key="1">
    <citation type="submission" date="2014-06" db="EMBL/GenBank/DDBJ databases">
        <authorList>
            <person name="Ju J."/>
            <person name="Zhang J."/>
        </authorList>
    </citation>
    <scope>NUCLEOTIDE SEQUENCE [LARGE SCALE GENOMIC DNA]</scope>
    <source>
        <strain evidence="1">DmW_048</strain>
    </source>
</reference>
<dbReference type="AlphaFoldDB" id="A0A252B4T2"/>
<dbReference type="Proteomes" id="UP000194999">
    <property type="component" value="Unassembled WGS sequence"/>
</dbReference>
<sequence>MWQTGTVNGAKHALWNLLDVVRGWLEPKKRAMRPQSCCMQQEPHSSYYACNKKAGLLSA</sequence>
<accession>A0A252B4T2</accession>
<evidence type="ECO:0000313" key="1">
    <source>
        <dbReference type="EMBL" id="OUI99372.1"/>
    </source>
</evidence>
<proteinExistence type="predicted"/>
<gene>
    <name evidence="1" type="ORF">HK15_11595</name>
</gene>
<comment type="caution">
    <text evidence="1">The sequence shown here is derived from an EMBL/GenBank/DDBJ whole genome shotgun (WGS) entry which is preliminary data.</text>
</comment>